<sequence length="283" mass="31204">MHQKVAITSRSREGGHVRFLIHSIISQADSNGIISSGRPYSRFAAVLVLLYEKNGELRVLLTTRAKTMRSHPGQTALPGGKVDDTDVDAIAAAYREANEEVGLPLNSPHIHTLCQLRPFTSSSKLVVTPVVALLTDLSLLDKLQRSENEVDRIFDHPLEAILDPPLAAKEPLVELGSDDWFYKSSEFHGSDYHNWTDVTVPWLGNTGYRMHRFRASASPIKGLTAEILIMTASIAYNRLPTYEHFAPNQLTKFVDILQYLDAAHAMVTEQSGTSTPIGISGSS</sequence>
<dbReference type="GO" id="GO:0015938">
    <property type="term" value="P:coenzyme A catabolic process"/>
    <property type="evidence" value="ECO:0007669"/>
    <property type="project" value="TreeGrafter"/>
</dbReference>
<dbReference type="InterPro" id="IPR015797">
    <property type="entry name" value="NUDIX_hydrolase-like_dom_sf"/>
</dbReference>
<dbReference type="EMBL" id="JASBNA010000006">
    <property type="protein sequence ID" value="KAK7691112.1"/>
    <property type="molecule type" value="Genomic_DNA"/>
</dbReference>
<dbReference type="InterPro" id="IPR045121">
    <property type="entry name" value="CoAse"/>
</dbReference>
<dbReference type="Gene3D" id="3.90.79.10">
    <property type="entry name" value="Nucleoside Triphosphate Pyrophosphohydrolase"/>
    <property type="match status" value="1"/>
</dbReference>
<protein>
    <recommendedName>
        <fullName evidence="1">Nudix hydrolase domain-containing protein</fullName>
    </recommendedName>
</protein>
<dbReference type="GO" id="GO:0010945">
    <property type="term" value="F:coenzyme A diphosphatase activity"/>
    <property type="evidence" value="ECO:0007669"/>
    <property type="project" value="InterPro"/>
</dbReference>
<evidence type="ECO:0000313" key="2">
    <source>
        <dbReference type="EMBL" id="KAK7691112.1"/>
    </source>
</evidence>
<dbReference type="PROSITE" id="PS51462">
    <property type="entry name" value="NUDIX"/>
    <property type="match status" value="1"/>
</dbReference>
<accession>A0AAW0GH66</accession>
<reference evidence="2 3" key="1">
    <citation type="submission" date="2022-09" db="EMBL/GenBank/DDBJ databases">
        <authorList>
            <person name="Palmer J.M."/>
        </authorList>
    </citation>
    <scope>NUCLEOTIDE SEQUENCE [LARGE SCALE GENOMIC DNA]</scope>
    <source>
        <strain evidence="2 3">DSM 7382</strain>
    </source>
</reference>
<gene>
    <name evidence="2" type="ORF">QCA50_006215</name>
</gene>
<dbReference type="Proteomes" id="UP001385951">
    <property type="component" value="Unassembled WGS sequence"/>
</dbReference>
<dbReference type="PANTHER" id="PTHR12992">
    <property type="entry name" value="NUDIX HYDROLASE"/>
    <property type="match status" value="1"/>
</dbReference>
<proteinExistence type="predicted"/>
<dbReference type="SUPFAM" id="SSF55811">
    <property type="entry name" value="Nudix"/>
    <property type="match status" value="1"/>
</dbReference>
<evidence type="ECO:0000259" key="1">
    <source>
        <dbReference type="PROSITE" id="PS51462"/>
    </source>
</evidence>
<organism evidence="2 3">
    <name type="scientific">Cerrena zonata</name>
    <dbReference type="NCBI Taxonomy" id="2478898"/>
    <lineage>
        <taxon>Eukaryota</taxon>
        <taxon>Fungi</taxon>
        <taxon>Dikarya</taxon>
        <taxon>Basidiomycota</taxon>
        <taxon>Agaricomycotina</taxon>
        <taxon>Agaricomycetes</taxon>
        <taxon>Polyporales</taxon>
        <taxon>Cerrenaceae</taxon>
        <taxon>Cerrena</taxon>
    </lineage>
</organism>
<dbReference type="Pfam" id="PF00293">
    <property type="entry name" value="NUDIX"/>
    <property type="match status" value="1"/>
</dbReference>
<evidence type="ECO:0000313" key="3">
    <source>
        <dbReference type="Proteomes" id="UP001385951"/>
    </source>
</evidence>
<feature type="domain" description="Nudix hydrolase" evidence="1">
    <location>
        <begin position="41"/>
        <end position="178"/>
    </location>
</feature>
<dbReference type="PANTHER" id="PTHR12992:SF45">
    <property type="entry name" value="NUDIX HYDROLASE DOMAIN-CONTAINING PROTEIN"/>
    <property type="match status" value="1"/>
</dbReference>
<name>A0AAW0GH66_9APHY</name>
<comment type="caution">
    <text evidence="2">The sequence shown here is derived from an EMBL/GenBank/DDBJ whole genome shotgun (WGS) entry which is preliminary data.</text>
</comment>
<dbReference type="AlphaFoldDB" id="A0AAW0GH66"/>
<keyword evidence="3" id="KW-1185">Reference proteome</keyword>
<dbReference type="CDD" id="cd03426">
    <property type="entry name" value="NUDIX_CoAse_Nudt7"/>
    <property type="match status" value="1"/>
</dbReference>
<dbReference type="InterPro" id="IPR000086">
    <property type="entry name" value="NUDIX_hydrolase_dom"/>
</dbReference>